<keyword evidence="7" id="KW-1185">Reference proteome</keyword>
<dbReference type="Pfam" id="PF00466">
    <property type="entry name" value="Ribosomal_L10"/>
    <property type="match status" value="1"/>
</dbReference>
<comment type="similarity">
    <text evidence="1 5">Belongs to the universal ribosomal protein uL10 family.</text>
</comment>
<protein>
    <recommendedName>
        <fullName evidence="4 5">Large ribosomal subunit protein uL10</fullName>
    </recommendedName>
</protein>
<dbReference type="InterPro" id="IPR047865">
    <property type="entry name" value="Ribosomal_uL10_bac_type"/>
</dbReference>
<evidence type="ECO:0000256" key="5">
    <source>
        <dbReference type="HAMAP-Rule" id="MF_00362"/>
    </source>
</evidence>
<dbReference type="STRING" id="926569.ANT_18960"/>
<dbReference type="GO" id="GO:0006412">
    <property type="term" value="P:translation"/>
    <property type="evidence" value="ECO:0007669"/>
    <property type="project" value="UniProtKB-UniRule"/>
</dbReference>
<evidence type="ECO:0000256" key="1">
    <source>
        <dbReference type="ARBA" id="ARBA00008889"/>
    </source>
</evidence>
<keyword evidence="3 5" id="KW-0687">Ribonucleoprotein</keyword>
<dbReference type="OrthoDB" id="9808307at2"/>
<dbReference type="GO" id="GO:0005840">
    <property type="term" value="C:ribosome"/>
    <property type="evidence" value="ECO:0007669"/>
    <property type="project" value="UniProtKB-KW"/>
</dbReference>
<dbReference type="AlphaFoldDB" id="E8N658"/>
<sequence>MAFTREQKSAIMQQYQEWVAKSQAMFLLEYTKMNQKDMDTLRAKVREAGGEIHVVKNTLFGKVLSEAGVDYGKMLEKTTMVGFAFNDPPALAKVVNEAAKSEVFAVKGGFLGKVSINAVQVKALADMPPLPVLRAQLLGVLLAPASKLVRTIAEPGRSIAGVIKAYSEKGQTASA</sequence>
<dbReference type="InterPro" id="IPR022973">
    <property type="entry name" value="Ribosomal_uL10_bac"/>
</dbReference>
<dbReference type="eggNOG" id="COG0244">
    <property type="taxonomic scope" value="Bacteria"/>
</dbReference>
<dbReference type="SUPFAM" id="SSF160369">
    <property type="entry name" value="Ribosomal protein L10-like"/>
    <property type="match status" value="1"/>
</dbReference>
<dbReference type="FunCoup" id="E8N658">
    <property type="interactions" value="431"/>
</dbReference>
<organism evidence="6 7">
    <name type="scientific">Anaerolinea thermophila (strain DSM 14523 / JCM 11388 / NBRC 100420 / UNI-1)</name>
    <dbReference type="NCBI Taxonomy" id="926569"/>
    <lineage>
        <taxon>Bacteria</taxon>
        <taxon>Bacillati</taxon>
        <taxon>Chloroflexota</taxon>
        <taxon>Anaerolineae</taxon>
        <taxon>Anaerolineales</taxon>
        <taxon>Anaerolineaceae</taxon>
        <taxon>Anaerolinea</taxon>
    </lineage>
</organism>
<evidence type="ECO:0000256" key="3">
    <source>
        <dbReference type="ARBA" id="ARBA00023274"/>
    </source>
</evidence>
<name>E8N658_ANATU</name>
<accession>E8N658</accession>
<evidence type="ECO:0000313" key="6">
    <source>
        <dbReference type="EMBL" id="BAJ63922.1"/>
    </source>
</evidence>
<dbReference type="GO" id="GO:1990904">
    <property type="term" value="C:ribonucleoprotein complex"/>
    <property type="evidence" value="ECO:0007669"/>
    <property type="project" value="UniProtKB-KW"/>
</dbReference>
<dbReference type="InParanoid" id="E8N658"/>
<dbReference type="InterPro" id="IPR043141">
    <property type="entry name" value="Ribosomal_uL10-like_sf"/>
</dbReference>
<dbReference type="InterPro" id="IPR001790">
    <property type="entry name" value="Ribosomal_uL10"/>
</dbReference>
<dbReference type="HOGENOM" id="CLU_092227_1_2_0"/>
<evidence type="ECO:0000313" key="7">
    <source>
        <dbReference type="Proteomes" id="UP000008922"/>
    </source>
</evidence>
<comment type="function">
    <text evidence="5">Forms part of the ribosomal stalk, playing a central role in the interaction of the ribosome with GTP-bound translation factors.</text>
</comment>
<dbReference type="KEGG" id="atm:ANT_18960"/>
<dbReference type="EMBL" id="AP012029">
    <property type="protein sequence ID" value="BAJ63922.1"/>
    <property type="molecule type" value="Genomic_DNA"/>
</dbReference>
<gene>
    <name evidence="5 6" type="primary">rplJ</name>
    <name evidence="6" type="ordered locus">ANT_18960</name>
</gene>
<dbReference type="NCBIfam" id="NF000955">
    <property type="entry name" value="PRK00099.1-1"/>
    <property type="match status" value="1"/>
</dbReference>
<dbReference type="RefSeq" id="WP_013560299.1">
    <property type="nucleotide sequence ID" value="NC_014960.1"/>
</dbReference>
<dbReference type="Proteomes" id="UP000008922">
    <property type="component" value="Chromosome"/>
</dbReference>
<dbReference type="HAMAP" id="MF_00362">
    <property type="entry name" value="Ribosomal_uL10"/>
    <property type="match status" value="1"/>
</dbReference>
<proteinExistence type="inferred from homology"/>
<reference evidence="6 7" key="1">
    <citation type="submission" date="2010-12" db="EMBL/GenBank/DDBJ databases">
        <title>Whole genome sequence of Anaerolinea thermophila UNI-1.</title>
        <authorList>
            <person name="Narita-Yamada S."/>
            <person name="Kishi E."/>
            <person name="Watanabe Y."/>
            <person name="Takasaki K."/>
            <person name="Ankai A."/>
            <person name="Oguchi A."/>
            <person name="Fukui S."/>
            <person name="Takahashi M."/>
            <person name="Yashiro I."/>
            <person name="Hosoyama A."/>
            <person name="Sekiguchi Y."/>
            <person name="Hanada S."/>
            <person name="Fujita N."/>
        </authorList>
    </citation>
    <scope>NUCLEOTIDE SEQUENCE [LARGE SCALE GENOMIC DNA]</scope>
    <source>
        <strain evidence="7">DSM 14523 / JCM 11388 / NBRC 100420 / UNI-1</strain>
    </source>
</reference>
<comment type="subunit">
    <text evidence="5">Part of the ribosomal stalk of the 50S ribosomal subunit. The N-terminus interacts with L11 and the large rRNA to form the base of the stalk. The C-terminus forms an elongated spine to which L12 dimers bind in a sequential fashion forming a multimeric L10(L12)X complex.</text>
</comment>
<evidence type="ECO:0000256" key="2">
    <source>
        <dbReference type="ARBA" id="ARBA00022980"/>
    </source>
</evidence>
<dbReference type="PANTHER" id="PTHR11560">
    <property type="entry name" value="39S RIBOSOMAL PROTEIN L10, MITOCHONDRIAL"/>
    <property type="match status" value="1"/>
</dbReference>
<keyword evidence="2 5" id="KW-0689">Ribosomal protein</keyword>
<keyword evidence="5" id="KW-0699">rRNA-binding</keyword>
<evidence type="ECO:0000256" key="4">
    <source>
        <dbReference type="ARBA" id="ARBA00035202"/>
    </source>
</evidence>
<keyword evidence="5" id="KW-0694">RNA-binding</keyword>
<dbReference type="CDD" id="cd05797">
    <property type="entry name" value="Ribosomal_L10"/>
    <property type="match status" value="1"/>
</dbReference>
<dbReference type="Gene3D" id="3.30.70.1730">
    <property type="match status" value="1"/>
</dbReference>
<dbReference type="Gene3D" id="6.10.250.290">
    <property type="match status" value="1"/>
</dbReference>
<dbReference type="GO" id="GO:0070180">
    <property type="term" value="F:large ribosomal subunit rRNA binding"/>
    <property type="evidence" value="ECO:0007669"/>
    <property type="project" value="UniProtKB-UniRule"/>
</dbReference>